<evidence type="ECO:0000313" key="13">
    <source>
        <dbReference type="Proteomes" id="UP000739180"/>
    </source>
</evidence>
<keyword evidence="13" id="KW-1185">Reference proteome</keyword>
<comment type="subcellular location">
    <subcellularLocation>
        <location evidence="9">Cytoplasm</location>
    </subcellularLocation>
</comment>
<dbReference type="Proteomes" id="UP000739180">
    <property type="component" value="Unassembled WGS sequence"/>
</dbReference>
<evidence type="ECO:0000259" key="11">
    <source>
        <dbReference type="Pfam" id="PF20259"/>
    </source>
</evidence>
<dbReference type="PANTHER" id="PTHR11933">
    <property type="entry name" value="TRNA 5-METHYLAMINOMETHYL-2-THIOURIDYLATE -METHYLTRANSFERASE"/>
    <property type="match status" value="1"/>
</dbReference>
<feature type="region of interest" description="Interaction with tRNA" evidence="9">
    <location>
        <begin position="155"/>
        <end position="157"/>
    </location>
</feature>
<keyword evidence="3 9" id="KW-0819">tRNA processing</keyword>
<feature type="domain" description="tRNA-specific 2-thiouridylase MnmA-like central" evidence="11">
    <location>
        <begin position="213"/>
        <end position="278"/>
    </location>
</feature>
<sequence length="370" mass="40641">MKSDTPSRAPGDTRVIVGMSGGVDSSVAAARLLDAGYQVEGLFMKNWNEDDGTDYCTAREDLLDAMQVAGVLGIELHTANFAGEYWDRVFEHFLAEYRAGRTPNPDILCNKEIKFAAFLDRALTLGADYIATGHYAQVSHHGERGRLLRAVDHNKDQTYFLHAVGGDKFARTLFPLGDLEKPEVRRLAAERGFDNHKKKDSTGICFIGERRFKDFLETYLPAQPGDIEDDHGHRIGRHDGLMYYTLGQRQGLGIGGRADAGDAPWYVAGKDLDRNVLVAVQGQDHPLLFSNELTSAEVDWVAGQPPALPARLTAKTRYRQADQACRVEDAGGGRVRVVFEQPQRAVTPGQSVVFYDGDTCLGGAVIEATA</sequence>
<evidence type="ECO:0000256" key="3">
    <source>
        <dbReference type="ARBA" id="ARBA00022694"/>
    </source>
</evidence>
<keyword evidence="2 9" id="KW-0808">Transferase</keyword>
<organism evidence="12 13">
    <name type="scientific">Alloalcanivorax gelatiniphagus</name>
    <dbReference type="NCBI Taxonomy" id="1194167"/>
    <lineage>
        <taxon>Bacteria</taxon>
        <taxon>Pseudomonadati</taxon>
        <taxon>Pseudomonadota</taxon>
        <taxon>Gammaproteobacteria</taxon>
        <taxon>Oceanospirillales</taxon>
        <taxon>Alcanivoracaceae</taxon>
        <taxon>Alloalcanivorax</taxon>
    </lineage>
</organism>
<dbReference type="GO" id="GO:0103016">
    <property type="term" value="F:tRNA-uridine 2-sulfurtransferase activity"/>
    <property type="evidence" value="ECO:0007669"/>
    <property type="project" value="UniProtKB-EC"/>
</dbReference>
<dbReference type="InterPro" id="IPR023382">
    <property type="entry name" value="MnmA-like_central_sf"/>
</dbReference>
<comment type="function">
    <text evidence="9">Catalyzes the 2-thiolation of uridine at the wobble position (U34) of tRNA, leading to the formation of s(2)U34.</text>
</comment>
<dbReference type="PANTHER" id="PTHR11933:SF5">
    <property type="entry name" value="MITOCHONDRIAL TRNA-SPECIFIC 2-THIOURIDYLASE 1"/>
    <property type="match status" value="1"/>
</dbReference>
<evidence type="ECO:0000256" key="4">
    <source>
        <dbReference type="ARBA" id="ARBA00022741"/>
    </source>
</evidence>
<keyword evidence="6 9" id="KW-0694">RNA-binding</keyword>
<protein>
    <recommendedName>
        <fullName evidence="9">tRNA-specific 2-thiouridylase MnmA</fullName>
        <ecNumber evidence="9">2.8.1.13</ecNumber>
    </recommendedName>
</protein>
<keyword evidence="5 9" id="KW-0067">ATP-binding</keyword>
<dbReference type="InterPro" id="IPR004506">
    <property type="entry name" value="MnmA-like"/>
</dbReference>
<dbReference type="CDD" id="cd01998">
    <property type="entry name" value="MnmA_TRMU-like"/>
    <property type="match status" value="1"/>
</dbReference>
<dbReference type="Pfam" id="PF20259">
    <property type="entry name" value="tRNA_Me_trans_M"/>
    <property type="match status" value="1"/>
</dbReference>
<accession>A0ABY2XQC8</accession>
<comment type="similarity">
    <text evidence="9">Belongs to the MnmA/TRMU family.</text>
</comment>
<dbReference type="NCBIfam" id="TIGR00420">
    <property type="entry name" value="trmU"/>
    <property type="match status" value="1"/>
</dbReference>
<feature type="active site" description="Cysteine persulfide intermediate" evidence="9">
    <location>
        <position position="205"/>
    </location>
</feature>
<dbReference type="Pfam" id="PF03054">
    <property type="entry name" value="tRNA_Me_trans"/>
    <property type="match status" value="1"/>
</dbReference>
<evidence type="ECO:0000256" key="2">
    <source>
        <dbReference type="ARBA" id="ARBA00022679"/>
    </source>
</evidence>
<dbReference type="Pfam" id="PF20258">
    <property type="entry name" value="tRNA_Me_trans_C"/>
    <property type="match status" value="1"/>
</dbReference>
<feature type="region of interest" description="Interaction with target base in tRNA" evidence="9">
    <location>
        <begin position="104"/>
        <end position="106"/>
    </location>
</feature>
<dbReference type="RefSeq" id="WP_138771523.1">
    <property type="nucleotide sequence ID" value="NZ_JBHSSX010000006.1"/>
</dbReference>
<evidence type="ECO:0000256" key="6">
    <source>
        <dbReference type="ARBA" id="ARBA00022884"/>
    </source>
</evidence>
<feature type="active site" description="Nucleophile" evidence="9">
    <location>
        <position position="109"/>
    </location>
</feature>
<comment type="caution">
    <text evidence="12">The sequence shown here is derived from an EMBL/GenBank/DDBJ whole genome shotgun (WGS) entry which is preliminary data.</text>
</comment>
<keyword evidence="9" id="KW-0963">Cytoplasm</keyword>
<name>A0ABY2XQC8_9GAMM</name>
<feature type="site" description="Interaction with tRNA" evidence="9">
    <location>
        <position position="134"/>
    </location>
</feature>
<evidence type="ECO:0000256" key="5">
    <source>
        <dbReference type="ARBA" id="ARBA00022840"/>
    </source>
</evidence>
<evidence type="ECO:0000313" key="12">
    <source>
        <dbReference type="EMBL" id="TMW13946.1"/>
    </source>
</evidence>
<evidence type="ECO:0000256" key="9">
    <source>
        <dbReference type="HAMAP-Rule" id="MF_00144"/>
    </source>
</evidence>
<feature type="domain" description="tRNA-specific 2-thiouridylase MnmA-like C-terminal" evidence="10">
    <location>
        <begin position="291"/>
        <end position="366"/>
    </location>
</feature>
<dbReference type="NCBIfam" id="NF001138">
    <property type="entry name" value="PRK00143.1"/>
    <property type="match status" value="1"/>
</dbReference>
<dbReference type="EC" id="2.8.1.13" evidence="9"/>
<comment type="caution">
    <text evidence="9">Lacks conserved residue(s) required for the propagation of feature annotation.</text>
</comment>
<feature type="site" description="Interaction with tRNA" evidence="9">
    <location>
        <position position="350"/>
    </location>
</feature>
<dbReference type="EMBL" id="VCQT01000020">
    <property type="protein sequence ID" value="TMW13946.1"/>
    <property type="molecule type" value="Genomic_DNA"/>
</dbReference>
<dbReference type="Gene3D" id="2.30.30.280">
    <property type="entry name" value="Adenine nucleotide alpha hydrolases-like domains"/>
    <property type="match status" value="1"/>
</dbReference>
<evidence type="ECO:0000256" key="1">
    <source>
        <dbReference type="ARBA" id="ARBA00022555"/>
    </source>
</evidence>
<dbReference type="InterPro" id="IPR014729">
    <property type="entry name" value="Rossmann-like_a/b/a_fold"/>
</dbReference>
<keyword evidence="1 9" id="KW-0820">tRNA-binding</keyword>
<evidence type="ECO:0000256" key="8">
    <source>
        <dbReference type="ARBA" id="ARBA00051542"/>
    </source>
</evidence>
<feature type="region of interest" description="Interaction with tRNA" evidence="9">
    <location>
        <begin position="317"/>
        <end position="318"/>
    </location>
</feature>
<keyword evidence="4 9" id="KW-0547">Nucleotide-binding</keyword>
<keyword evidence="7" id="KW-1015">Disulfide bond</keyword>
<feature type="binding site" evidence="9">
    <location>
        <begin position="18"/>
        <end position="25"/>
    </location>
    <ligand>
        <name>ATP</name>
        <dbReference type="ChEBI" id="CHEBI:30616"/>
    </ligand>
</feature>
<dbReference type="HAMAP" id="MF_00144">
    <property type="entry name" value="tRNA_thiouridyl_MnmA"/>
    <property type="match status" value="1"/>
</dbReference>
<feature type="binding site" evidence="9">
    <location>
        <position position="44"/>
    </location>
    <ligand>
        <name>ATP</name>
        <dbReference type="ChEBI" id="CHEBI:30616"/>
    </ligand>
</feature>
<dbReference type="SUPFAM" id="SSF52402">
    <property type="entry name" value="Adenine nucleotide alpha hydrolases-like"/>
    <property type="match status" value="1"/>
</dbReference>
<gene>
    <name evidence="9 12" type="primary">mnmA</name>
    <name evidence="12" type="ORF">FGS76_04945</name>
</gene>
<dbReference type="Gene3D" id="2.40.30.10">
    <property type="entry name" value="Translation factors"/>
    <property type="match status" value="1"/>
</dbReference>
<evidence type="ECO:0000259" key="10">
    <source>
        <dbReference type="Pfam" id="PF20258"/>
    </source>
</evidence>
<dbReference type="Gene3D" id="3.40.50.620">
    <property type="entry name" value="HUPs"/>
    <property type="match status" value="1"/>
</dbReference>
<dbReference type="InterPro" id="IPR046884">
    <property type="entry name" value="MnmA-like_central"/>
</dbReference>
<feature type="binding site" evidence="9">
    <location>
        <position position="133"/>
    </location>
    <ligand>
        <name>ATP</name>
        <dbReference type="ChEBI" id="CHEBI:30616"/>
    </ligand>
</feature>
<reference evidence="12 13" key="1">
    <citation type="submission" date="2019-05" db="EMBL/GenBank/DDBJ databases">
        <title>Genome of Alcanivorax gelatiniphagus, an oil degrading marine bacteria.</title>
        <authorList>
            <person name="Kwon K.K."/>
        </authorList>
    </citation>
    <scope>NUCLEOTIDE SEQUENCE [LARGE SCALE GENOMIC DNA]</scope>
    <source>
        <strain evidence="12 13">MEBiC 08158</strain>
    </source>
</reference>
<dbReference type="InterPro" id="IPR046885">
    <property type="entry name" value="MnmA-like_C"/>
</dbReference>
<comment type="catalytic activity">
    <reaction evidence="8 9">
        <text>S-sulfanyl-L-cysteinyl-[protein] + uridine(34) in tRNA + AH2 + ATP = 2-thiouridine(34) in tRNA + L-cysteinyl-[protein] + A + AMP + diphosphate + H(+)</text>
        <dbReference type="Rhea" id="RHEA:47032"/>
        <dbReference type="Rhea" id="RHEA-COMP:10131"/>
        <dbReference type="Rhea" id="RHEA-COMP:11726"/>
        <dbReference type="Rhea" id="RHEA-COMP:11727"/>
        <dbReference type="Rhea" id="RHEA-COMP:11728"/>
        <dbReference type="ChEBI" id="CHEBI:13193"/>
        <dbReference type="ChEBI" id="CHEBI:15378"/>
        <dbReference type="ChEBI" id="CHEBI:17499"/>
        <dbReference type="ChEBI" id="CHEBI:29950"/>
        <dbReference type="ChEBI" id="CHEBI:30616"/>
        <dbReference type="ChEBI" id="CHEBI:33019"/>
        <dbReference type="ChEBI" id="CHEBI:61963"/>
        <dbReference type="ChEBI" id="CHEBI:65315"/>
        <dbReference type="ChEBI" id="CHEBI:87170"/>
        <dbReference type="ChEBI" id="CHEBI:456215"/>
        <dbReference type="EC" id="2.8.1.13"/>
    </reaction>
</comment>
<evidence type="ECO:0000256" key="7">
    <source>
        <dbReference type="ARBA" id="ARBA00023157"/>
    </source>
</evidence>
<proteinExistence type="inferred from homology"/>